<feature type="domain" description="Response regulatory" evidence="4">
    <location>
        <begin position="7"/>
        <end position="123"/>
    </location>
</feature>
<dbReference type="SMART" id="SM00421">
    <property type="entry name" value="HTH_LUXR"/>
    <property type="match status" value="1"/>
</dbReference>
<evidence type="ECO:0000256" key="2">
    <source>
        <dbReference type="PROSITE-ProRule" id="PRU00169"/>
    </source>
</evidence>
<dbReference type="RefSeq" id="WP_028171442.1">
    <property type="nucleotide sequence ID" value="NZ_AXAX01000002.1"/>
</dbReference>
<evidence type="ECO:0000256" key="1">
    <source>
        <dbReference type="ARBA" id="ARBA00023125"/>
    </source>
</evidence>
<dbReference type="InterPro" id="IPR039420">
    <property type="entry name" value="WalR-like"/>
</dbReference>
<feature type="domain" description="HTH luxR-type" evidence="3">
    <location>
        <begin position="139"/>
        <end position="204"/>
    </location>
</feature>
<dbReference type="Gene3D" id="1.10.10.10">
    <property type="entry name" value="Winged helix-like DNA-binding domain superfamily/Winged helix DNA-binding domain"/>
    <property type="match status" value="1"/>
</dbReference>
<dbReference type="PANTHER" id="PTHR43214:SF44">
    <property type="entry name" value="TWO-COMPONENT RESPONSE REGULATOR"/>
    <property type="match status" value="1"/>
</dbReference>
<dbReference type="GO" id="GO:0000160">
    <property type="term" value="P:phosphorelay signal transduction system"/>
    <property type="evidence" value="ECO:0007669"/>
    <property type="project" value="InterPro"/>
</dbReference>
<dbReference type="GO" id="GO:0003677">
    <property type="term" value="F:DNA binding"/>
    <property type="evidence" value="ECO:0007669"/>
    <property type="project" value="UniProtKB-KW"/>
</dbReference>
<dbReference type="Gene3D" id="3.40.50.2300">
    <property type="match status" value="1"/>
</dbReference>
<dbReference type="SMART" id="SM00448">
    <property type="entry name" value="REC"/>
    <property type="match status" value="1"/>
</dbReference>
<dbReference type="SUPFAM" id="SSF46894">
    <property type="entry name" value="C-terminal effector domain of the bipartite response regulators"/>
    <property type="match status" value="1"/>
</dbReference>
<name>A0A0E4FZ67_9BRAD</name>
<sequence length="219" mass="24448">MSSGQATVYVVDDEVQIRTAIGSLCEETGHQVRLFASTDEFLAERLSGGPSCLVLDVRFPGTSPTGLELQRRLAETGVPIPIVFISGHSDVRVSVEAMKRGAVEFLPKPFREQEILDAIRHGIERDRRRMEREYAVREARLRIETLTAREREIMLLMAEGLVAKQIAARLGVSEVTVKVHRARMMRKLELRSPIEVARLIDSMGREAETARSGAGQPQT</sequence>
<dbReference type="CDD" id="cd06170">
    <property type="entry name" value="LuxR_C_like"/>
    <property type="match status" value="1"/>
</dbReference>
<keyword evidence="2" id="KW-0597">Phosphoprotein</keyword>
<dbReference type="InterPro" id="IPR001789">
    <property type="entry name" value="Sig_transdc_resp-reg_receiver"/>
</dbReference>
<dbReference type="InterPro" id="IPR000792">
    <property type="entry name" value="Tscrpt_reg_LuxR_C"/>
</dbReference>
<evidence type="ECO:0000259" key="4">
    <source>
        <dbReference type="PROSITE" id="PS50110"/>
    </source>
</evidence>
<gene>
    <name evidence="5" type="ORF">NK6_9991</name>
</gene>
<dbReference type="PANTHER" id="PTHR43214">
    <property type="entry name" value="TWO-COMPONENT RESPONSE REGULATOR"/>
    <property type="match status" value="1"/>
</dbReference>
<protein>
    <submittedName>
        <fullName evidence="5">Two-component response regulator</fullName>
    </submittedName>
</protein>
<dbReference type="Proteomes" id="UP000063308">
    <property type="component" value="Chromosome"/>
</dbReference>
<dbReference type="PRINTS" id="PR00038">
    <property type="entry name" value="HTHLUXR"/>
</dbReference>
<dbReference type="EMBL" id="AP014685">
    <property type="protein sequence ID" value="BAR63124.1"/>
    <property type="molecule type" value="Genomic_DNA"/>
</dbReference>
<dbReference type="SUPFAM" id="SSF52172">
    <property type="entry name" value="CheY-like"/>
    <property type="match status" value="1"/>
</dbReference>
<evidence type="ECO:0000313" key="5">
    <source>
        <dbReference type="EMBL" id="BAR63124.1"/>
    </source>
</evidence>
<dbReference type="InterPro" id="IPR011006">
    <property type="entry name" value="CheY-like_superfamily"/>
</dbReference>
<accession>A0A0E4FZ67</accession>
<dbReference type="Pfam" id="PF00072">
    <property type="entry name" value="Response_reg"/>
    <property type="match status" value="1"/>
</dbReference>
<dbReference type="CDD" id="cd17537">
    <property type="entry name" value="REC_FixJ"/>
    <property type="match status" value="1"/>
</dbReference>
<organism evidence="5 6">
    <name type="scientific">Bradyrhizobium diazoefficiens</name>
    <dbReference type="NCBI Taxonomy" id="1355477"/>
    <lineage>
        <taxon>Bacteria</taxon>
        <taxon>Pseudomonadati</taxon>
        <taxon>Pseudomonadota</taxon>
        <taxon>Alphaproteobacteria</taxon>
        <taxon>Hyphomicrobiales</taxon>
        <taxon>Nitrobacteraceae</taxon>
        <taxon>Bradyrhizobium</taxon>
    </lineage>
</organism>
<dbReference type="GO" id="GO:0006355">
    <property type="term" value="P:regulation of DNA-templated transcription"/>
    <property type="evidence" value="ECO:0007669"/>
    <property type="project" value="InterPro"/>
</dbReference>
<dbReference type="AlphaFoldDB" id="A0A0E4FZ67"/>
<evidence type="ECO:0000259" key="3">
    <source>
        <dbReference type="PROSITE" id="PS50043"/>
    </source>
</evidence>
<feature type="modified residue" description="4-aspartylphosphate" evidence="2">
    <location>
        <position position="56"/>
    </location>
</feature>
<dbReference type="InterPro" id="IPR036388">
    <property type="entry name" value="WH-like_DNA-bd_sf"/>
</dbReference>
<evidence type="ECO:0000313" key="6">
    <source>
        <dbReference type="Proteomes" id="UP000063308"/>
    </source>
</evidence>
<reference evidence="5 6" key="1">
    <citation type="submission" date="2014-11" db="EMBL/GenBank/DDBJ databases">
        <title>Symbiosis island explosion on the genome of extra-slow-growing strains of soybean bradyrhizobia with massive insertion sequences.</title>
        <authorList>
            <person name="Iida T."/>
            <person name="Minamisawa K."/>
        </authorList>
    </citation>
    <scope>NUCLEOTIDE SEQUENCE [LARGE SCALE GENOMIC DNA]</scope>
    <source>
        <strain evidence="5 6">NK6</strain>
    </source>
</reference>
<dbReference type="PROSITE" id="PS50110">
    <property type="entry name" value="RESPONSE_REGULATORY"/>
    <property type="match status" value="1"/>
</dbReference>
<dbReference type="PROSITE" id="PS00622">
    <property type="entry name" value="HTH_LUXR_1"/>
    <property type="match status" value="1"/>
</dbReference>
<dbReference type="PROSITE" id="PS50043">
    <property type="entry name" value="HTH_LUXR_2"/>
    <property type="match status" value="1"/>
</dbReference>
<keyword evidence="1" id="KW-0238">DNA-binding</keyword>
<dbReference type="Pfam" id="PF00196">
    <property type="entry name" value="GerE"/>
    <property type="match status" value="1"/>
</dbReference>
<proteinExistence type="predicted"/>
<dbReference type="InterPro" id="IPR016032">
    <property type="entry name" value="Sig_transdc_resp-reg_C-effctor"/>
</dbReference>